<accession>A0A1N7IYP5</accession>
<organism evidence="5 6">
    <name type="scientific">Thalassolituus maritimus</name>
    <dbReference type="NCBI Taxonomy" id="484498"/>
    <lineage>
        <taxon>Bacteria</taxon>
        <taxon>Pseudomonadati</taxon>
        <taxon>Pseudomonadota</taxon>
        <taxon>Gammaproteobacteria</taxon>
        <taxon>Oceanospirillales</taxon>
        <taxon>Oceanospirillaceae</taxon>
        <taxon>Thalassolituus</taxon>
    </lineage>
</organism>
<dbReference type="Pfam" id="PF02668">
    <property type="entry name" value="TauD"/>
    <property type="match status" value="1"/>
</dbReference>
<gene>
    <name evidence="5" type="ORF">SAMN05421686_101147</name>
</gene>
<dbReference type="InterPro" id="IPR042098">
    <property type="entry name" value="TauD-like_sf"/>
</dbReference>
<evidence type="ECO:0000259" key="4">
    <source>
        <dbReference type="Pfam" id="PF02668"/>
    </source>
</evidence>
<dbReference type="STRING" id="484498.SAMN05421686_101147"/>
<dbReference type="PANTHER" id="PTHR10696:SF56">
    <property type="entry name" value="TAUD_TFDA-LIKE DOMAIN-CONTAINING PROTEIN"/>
    <property type="match status" value="1"/>
</dbReference>
<evidence type="ECO:0000313" key="6">
    <source>
        <dbReference type="Proteomes" id="UP000185639"/>
    </source>
</evidence>
<protein>
    <submittedName>
        <fullName evidence="5">Taurine dioxygenase, alpha-ketoglutarate-dependent</fullName>
    </submittedName>
</protein>
<evidence type="ECO:0000256" key="1">
    <source>
        <dbReference type="ARBA" id="ARBA00001954"/>
    </source>
</evidence>
<comment type="cofactor">
    <cofactor evidence="1">
        <name>Fe(2+)</name>
        <dbReference type="ChEBI" id="CHEBI:29033"/>
    </cofactor>
</comment>
<dbReference type="PANTHER" id="PTHR10696">
    <property type="entry name" value="GAMMA-BUTYROBETAINE HYDROXYLASE-RELATED"/>
    <property type="match status" value="1"/>
</dbReference>
<dbReference type="EMBL" id="FTOH01000001">
    <property type="protein sequence ID" value="SIS42116.1"/>
    <property type="molecule type" value="Genomic_DNA"/>
</dbReference>
<keyword evidence="2" id="KW-0560">Oxidoreductase</keyword>
<sequence length="279" mass="31729">MNTFITSGNLNKENLINYTELKNSIYSSNKRIIIEEILNQSFFLIDEFPIDKNSEIDETFLSICSLLGSPIKHEKEGDIIMKIKPNPLESKASTPAYNNGVKFDLHSELPYVHLPPDYIALLCISNEQNIGTNISNIDTILEKLDGSTIDLLSDKAYKVLIPPHFGHTDSHSECRPMISRNANGMYDLHVRFDGILCDTNEHRVAVEKLKKVADENIKEIITKPGQILVINNRRSLHGRRAITSDARYSSRELRRIYISRDVQAYGDKYNDKNMAISGF</sequence>
<evidence type="ECO:0000256" key="2">
    <source>
        <dbReference type="ARBA" id="ARBA00023002"/>
    </source>
</evidence>
<dbReference type="Gene3D" id="3.60.130.10">
    <property type="entry name" value="Clavaminate synthase-like"/>
    <property type="match status" value="1"/>
</dbReference>
<dbReference type="InterPro" id="IPR050411">
    <property type="entry name" value="AlphaKG_dependent_hydroxylases"/>
</dbReference>
<feature type="domain" description="TauD/TfdA-like" evidence="4">
    <location>
        <begin position="18"/>
        <end position="257"/>
    </location>
</feature>
<evidence type="ECO:0000313" key="5">
    <source>
        <dbReference type="EMBL" id="SIS42116.1"/>
    </source>
</evidence>
<dbReference type="InterPro" id="IPR003819">
    <property type="entry name" value="TauD/TfdA-like"/>
</dbReference>
<dbReference type="GO" id="GO:0016706">
    <property type="term" value="F:2-oxoglutarate-dependent dioxygenase activity"/>
    <property type="evidence" value="ECO:0007669"/>
    <property type="project" value="UniProtKB-ARBA"/>
</dbReference>
<dbReference type="Proteomes" id="UP000185639">
    <property type="component" value="Unassembled WGS sequence"/>
</dbReference>
<name>A0A1N7IYP5_9GAMM</name>
<keyword evidence="3" id="KW-0045">Antibiotic biosynthesis</keyword>
<keyword evidence="5" id="KW-0223">Dioxygenase</keyword>
<keyword evidence="6" id="KW-1185">Reference proteome</keyword>
<dbReference type="SUPFAM" id="SSF51197">
    <property type="entry name" value="Clavaminate synthase-like"/>
    <property type="match status" value="1"/>
</dbReference>
<proteinExistence type="predicted"/>
<dbReference type="GO" id="GO:0017000">
    <property type="term" value="P:antibiotic biosynthetic process"/>
    <property type="evidence" value="ECO:0007669"/>
    <property type="project" value="UniProtKB-KW"/>
</dbReference>
<dbReference type="RefSeq" id="WP_076513420.1">
    <property type="nucleotide sequence ID" value="NZ_FTOH01000001.1"/>
</dbReference>
<evidence type="ECO:0000256" key="3">
    <source>
        <dbReference type="ARBA" id="ARBA00023194"/>
    </source>
</evidence>
<dbReference type="AlphaFoldDB" id="A0A1N7IYP5"/>
<reference evidence="6" key="1">
    <citation type="submission" date="2017-01" db="EMBL/GenBank/DDBJ databases">
        <authorList>
            <person name="Varghese N."/>
            <person name="Submissions S."/>
        </authorList>
    </citation>
    <scope>NUCLEOTIDE SEQUENCE [LARGE SCALE GENOMIC DNA]</scope>
    <source>
        <strain evidence="6">DSM 24913</strain>
    </source>
</reference>